<dbReference type="InterPro" id="IPR050330">
    <property type="entry name" value="Bact_OuterMem_StrucFunc"/>
</dbReference>
<evidence type="ECO:0000313" key="3">
    <source>
        <dbReference type="EMBL" id="MFD1708623.1"/>
    </source>
</evidence>
<keyword evidence="4" id="KW-1185">Reference proteome</keyword>
<dbReference type="PROSITE" id="PS51123">
    <property type="entry name" value="OMPA_2"/>
    <property type="match status" value="1"/>
</dbReference>
<organism evidence="3 4">
    <name type="scientific">Siminovitchia sediminis</name>
    <dbReference type="NCBI Taxonomy" id="1274353"/>
    <lineage>
        <taxon>Bacteria</taxon>
        <taxon>Bacillati</taxon>
        <taxon>Bacillota</taxon>
        <taxon>Bacilli</taxon>
        <taxon>Bacillales</taxon>
        <taxon>Bacillaceae</taxon>
        <taxon>Siminovitchia</taxon>
    </lineage>
</organism>
<accession>A0ABW4KN46</accession>
<dbReference type="RefSeq" id="WP_380776109.1">
    <property type="nucleotide sequence ID" value="NZ_JBHUEO010000113.1"/>
</dbReference>
<evidence type="ECO:0000256" key="1">
    <source>
        <dbReference type="PROSITE-ProRule" id="PRU00473"/>
    </source>
</evidence>
<reference evidence="4" key="1">
    <citation type="journal article" date="2019" name="Int. J. Syst. Evol. Microbiol.">
        <title>The Global Catalogue of Microorganisms (GCM) 10K type strain sequencing project: providing services to taxonomists for standard genome sequencing and annotation.</title>
        <authorList>
            <consortium name="The Broad Institute Genomics Platform"/>
            <consortium name="The Broad Institute Genome Sequencing Center for Infectious Disease"/>
            <person name="Wu L."/>
            <person name="Ma J."/>
        </authorList>
    </citation>
    <scope>NUCLEOTIDE SEQUENCE [LARGE SCALE GENOMIC DNA]</scope>
    <source>
        <strain evidence="4">CGMCC 1.12295</strain>
    </source>
</reference>
<protein>
    <recommendedName>
        <fullName evidence="2">OmpA-like domain-containing protein</fullName>
    </recommendedName>
</protein>
<proteinExistence type="predicted"/>
<dbReference type="InterPro" id="IPR036737">
    <property type="entry name" value="OmpA-like_sf"/>
</dbReference>
<sequence length="54" mass="6332">MVIRYLTEEHKMDANLFKAVGYGEFRPVSTNDTKQGRSNNRRVVLIMTNEEMLK</sequence>
<comment type="caution">
    <text evidence="3">The sequence shown here is derived from an EMBL/GenBank/DDBJ whole genome shotgun (WGS) entry which is preliminary data.</text>
</comment>
<dbReference type="SUPFAM" id="SSF103088">
    <property type="entry name" value="OmpA-like"/>
    <property type="match status" value="1"/>
</dbReference>
<evidence type="ECO:0000259" key="2">
    <source>
        <dbReference type="PROSITE" id="PS51123"/>
    </source>
</evidence>
<dbReference type="Gene3D" id="3.30.1330.60">
    <property type="entry name" value="OmpA-like domain"/>
    <property type="match status" value="1"/>
</dbReference>
<feature type="domain" description="OmpA-like" evidence="2">
    <location>
        <begin position="1"/>
        <end position="51"/>
    </location>
</feature>
<dbReference type="EMBL" id="JBHUEO010000113">
    <property type="protein sequence ID" value="MFD1708623.1"/>
    <property type="molecule type" value="Genomic_DNA"/>
</dbReference>
<gene>
    <name evidence="3" type="ORF">ACFSCZ_18280</name>
</gene>
<dbReference type="PANTHER" id="PTHR30329">
    <property type="entry name" value="STATOR ELEMENT OF FLAGELLAR MOTOR COMPLEX"/>
    <property type="match status" value="1"/>
</dbReference>
<keyword evidence="1" id="KW-0472">Membrane</keyword>
<name>A0ABW4KN46_9BACI</name>
<dbReference type="Proteomes" id="UP001597301">
    <property type="component" value="Unassembled WGS sequence"/>
</dbReference>
<evidence type="ECO:0000313" key="4">
    <source>
        <dbReference type="Proteomes" id="UP001597301"/>
    </source>
</evidence>
<dbReference type="PANTHER" id="PTHR30329:SF21">
    <property type="entry name" value="LIPOPROTEIN YIAD-RELATED"/>
    <property type="match status" value="1"/>
</dbReference>
<dbReference type="InterPro" id="IPR006665">
    <property type="entry name" value="OmpA-like"/>
</dbReference>